<comment type="caution">
    <text evidence="3">The sequence shown here is derived from an EMBL/GenBank/DDBJ whole genome shotgun (WGS) entry which is preliminary data.</text>
</comment>
<keyword evidence="1" id="KW-0472">Membrane</keyword>
<name>A0ABW5JHA1_9BACT</name>
<evidence type="ECO:0000259" key="2">
    <source>
        <dbReference type="Pfam" id="PF04024"/>
    </source>
</evidence>
<dbReference type="InterPro" id="IPR007168">
    <property type="entry name" value="Phageshock_PspC_N"/>
</dbReference>
<protein>
    <submittedName>
        <fullName evidence="3">PspC domain-containing protein</fullName>
    </submittedName>
</protein>
<feature type="domain" description="Phage shock protein PspC N-terminal" evidence="2">
    <location>
        <begin position="69"/>
        <end position="125"/>
    </location>
</feature>
<accession>A0ABW5JHA1</accession>
<keyword evidence="1" id="KW-1133">Transmembrane helix</keyword>
<dbReference type="Pfam" id="PF04024">
    <property type="entry name" value="PspC"/>
    <property type="match status" value="1"/>
</dbReference>
<sequence length="135" mass="15383">MYCRTCSKEVKDDNTICSKCDNHILMGKSYCPGCGKATSYREVLCYICGHNLTIELKSLSRLDISPQYRRIYRSTDENLIFGIMAGIAHKYGTNRTVLRLTAFLLTFLFGYYGTILVLTYILSVFLPALPTKNIR</sequence>
<evidence type="ECO:0000313" key="3">
    <source>
        <dbReference type="EMBL" id="MFD2531810.1"/>
    </source>
</evidence>
<keyword evidence="1" id="KW-0812">Transmembrane</keyword>
<organism evidence="3 4">
    <name type="scientific">Gracilimonas halophila</name>
    <dbReference type="NCBI Taxonomy" id="1834464"/>
    <lineage>
        <taxon>Bacteria</taxon>
        <taxon>Pseudomonadati</taxon>
        <taxon>Balneolota</taxon>
        <taxon>Balneolia</taxon>
        <taxon>Balneolales</taxon>
        <taxon>Balneolaceae</taxon>
        <taxon>Gracilimonas</taxon>
    </lineage>
</organism>
<reference evidence="4" key="1">
    <citation type="journal article" date="2019" name="Int. J. Syst. Evol. Microbiol.">
        <title>The Global Catalogue of Microorganisms (GCM) 10K type strain sequencing project: providing services to taxonomists for standard genome sequencing and annotation.</title>
        <authorList>
            <consortium name="The Broad Institute Genomics Platform"/>
            <consortium name="The Broad Institute Genome Sequencing Center for Infectious Disease"/>
            <person name="Wu L."/>
            <person name="Ma J."/>
        </authorList>
    </citation>
    <scope>NUCLEOTIDE SEQUENCE [LARGE SCALE GENOMIC DNA]</scope>
    <source>
        <strain evidence="4">KCTC 52042</strain>
    </source>
</reference>
<dbReference type="EMBL" id="JBHULI010000021">
    <property type="protein sequence ID" value="MFD2531810.1"/>
    <property type="molecule type" value="Genomic_DNA"/>
</dbReference>
<evidence type="ECO:0000313" key="4">
    <source>
        <dbReference type="Proteomes" id="UP001597460"/>
    </source>
</evidence>
<feature type="transmembrane region" description="Helical" evidence="1">
    <location>
        <begin position="100"/>
        <end position="126"/>
    </location>
</feature>
<dbReference type="RefSeq" id="WP_390299535.1">
    <property type="nucleotide sequence ID" value="NZ_JBHULI010000021.1"/>
</dbReference>
<proteinExistence type="predicted"/>
<evidence type="ECO:0000256" key="1">
    <source>
        <dbReference type="SAM" id="Phobius"/>
    </source>
</evidence>
<gene>
    <name evidence="3" type="ORF">ACFSVN_05075</name>
</gene>
<dbReference type="Proteomes" id="UP001597460">
    <property type="component" value="Unassembled WGS sequence"/>
</dbReference>
<keyword evidence="4" id="KW-1185">Reference proteome</keyword>